<dbReference type="InterPro" id="IPR027417">
    <property type="entry name" value="P-loop_NTPase"/>
</dbReference>
<dbReference type="PANTHER" id="PTHR24221">
    <property type="entry name" value="ATP-BINDING CASSETTE SUB-FAMILY B"/>
    <property type="match status" value="1"/>
</dbReference>
<comment type="caution">
    <text evidence="10">The sequence shown here is derived from an EMBL/GenBank/DDBJ whole genome shotgun (WGS) entry which is preliminary data.</text>
</comment>
<dbReference type="InterPro" id="IPR003439">
    <property type="entry name" value="ABC_transporter-like_ATP-bd"/>
</dbReference>
<evidence type="ECO:0000256" key="5">
    <source>
        <dbReference type="ARBA" id="ARBA00022989"/>
    </source>
</evidence>
<reference evidence="10 11" key="1">
    <citation type="submission" date="2020-05" db="EMBL/GenBank/DDBJ databases">
        <title>Azospirillum oleiclasticum sp. nov, a nitrogen-fixing and heavy crude oil-emulsifying bacterium isolated from the crude oil of Yumen Oilfield.</title>
        <authorList>
            <person name="Wu D."/>
            <person name="Cai M."/>
            <person name="Zhang X."/>
        </authorList>
    </citation>
    <scope>NUCLEOTIDE SEQUENCE [LARGE SCALE GENOMIC DNA]</scope>
    <source>
        <strain evidence="10 11">ROY-1-1-2</strain>
    </source>
</reference>
<dbReference type="EMBL" id="JABFDB010000010">
    <property type="protein sequence ID" value="NYZ21088.1"/>
    <property type="molecule type" value="Genomic_DNA"/>
</dbReference>
<sequence length="585" mass="60897">MRVMALLWRFLGPDRWRFALGLALTFLEGIVAAVPALLVGVAVAAMGGGGLSGTELALVAAGVPAAFALRLALLLAARTGAFPAGALASERLRLALLDHMRRVPLATARRWRPSRLGTLVSDDAHWVGEAGRMTLFLLLAGLGAAVVLLAVMVAAAPPVGLPVVVAIGLGLVAFARGDRVVRGVARARTGALAEATARVGEYADGIPVFRSFGRTGFALTALETAVATMRDLGTRSLTPFAVAMQAGRIIVDLGLLAALGLVALRAADGVELGPLAFATLLAFVATELFVGTLAGQLVRYRMAERAEREVRRFLAEPVPAHTAVAVPASHDIVFDRVSFAYSGDRGLALDGVSFALPAGSVTAIVGPSGAGKSTIANLLARQDDPSAGTVGMGGIDLRDMDPAALGRAVSVVSQDVFLFRDTLRANLLLGDPSADERRLAAAVAAARLDELVAALPQGLDTPLGDGGRTLSGGERQRVAIARAILKDSPVLVLDEATSAIDPVTERALQAGIAALERGRTLLVIAHRLRTVRHADAILVLDGGRIVERGRHTDLLAAGGVYARLWRAQERSSSWTLRPPPAARPE</sequence>
<dbReference type="RefSeq" id="WP_180282855.1">
    <property type="nucleotide sequence ID" value="NZ_JABFDB010000010.1"/>
</dbReference>
<dbReference type="PANTHER" id="PTHR24221:SF654">
    <property type="entry name" value="ATP-BINDING CASSETTE SUB-FAMILY B MEMBER 6"/>
    <property type="match status" value="1"/>
</dbReference>
<dbReference type="SUPFAM" id="SSF90123">
    <property type="entry name" value="ABC transporter transmembrane region"/>
    <property type="match status" value="1"/>
</dbReference>
<feature type="transmembrane region" description="Helical" evidence="7">
    <location>
        <begin position="249"/>
        <end position="267"/>
    </location>
</feature>
<dbReference type="InterPro" id="IPR039421">
    <property type="entry name" value="Type_1_exporter"/>
</dbReference>
<evidence type="ECO:0000256" key="4">
    <source>
        <dbReference type="ARBA" id="ARBA00022840"/>
    </source>
</evidence>
<feature type="transmembrane region" description="Helical" evidence="7">
    <location>
        <begin position="56"/>
        <end position="77"/>
    </location>
</feature>
<feature type="domain" description="ABC transporter" evidence="8">
    <location>
        <begin position="332"/>
        <end position="567"/>
    </location>
</feature>
<keyword evidence="3" id="KW-0547">Nucleotide-binding</keyword>
<dbReference type="Gene3D" id="3.40.50.300">
    <property type="entry name" value="P-loop containing nucleotide triphosphate hydrolases"/>
    <property type="match status" value="1"/>
</dbReference>
<keyword evidence="5 7" id="KW-1133">Transmembrane helix</keyword>
<keyword evidence="4 10" id="KW-0067">ATP-binding</keyword>
<name>A0ABX2TA09_9PROT</name>
<dbReference type="Gene3D" id="1.20.1560.10">
    <property type="entry name" value="ABC transporter type 1, transmembrane domain"/>
    <property type="match status" value="1"/>
</dbReference>
<dbReference type="SUPFAM" id="SSF52540">
    <property type="entry name" value="P-loop containing nucleoside triphosphate hydrolases"/>
    <property type="match status" value="1"/>
</dbReference>
<dbReference type="Proteomes" id="UP000584642">
    <property type="component" value="Unassembled WGS sequence"/>
</dbReference>
<accession>A0ABX2TA09</accession>
<gene>
    <name evidence="10" type="ORF">HND93_15335</name>
</gene>
<feature type="transmembrane region" description="Helical" evidence="7">
    <location>
        <begin position="273"/>
        <end position="298"/>
    </location>
</feature>
<keyword evidence="2 7" id="KW-0812">Transmembrane</keyword>
<evidence type="ECO:0000256" key="2">
    <source>
        <dbReference type="ARBA" id="ARBA00022692"/>
    </source>
</evidence>
<evidence type="ECO:0000256" key="7">
    <source>
        <dbReference type="SAM" id="Phobius"/>
    </source>
</evidence>
<dbReference type="PROSITE" id="PS50929">
    <property type="entry name" value="ABC_TM1F"/>
    <property type="match status" value="1"/>
</dbReference>
<proteinExistence type="predicted"/>
<feature type="transmembrane region" description="Helical" evidence="7">
    <location>
        <begin position="159"/>
        <end position="177"/>
    </location>
</feature>
<dbReference type="InterPro" id="IPR011527">
    <property type="entry name" value="ABC1_TM_dom"/>
</dbReference>
<evidence type="ECO:0000256" key="1">
    <source>
        <dbReference type="ARBA" id="ARBA00004651"/>
    </source>
</evidence>
<dbReference type="Pfam" id="PF00005">
    <property type="entry name" value="ABC_tran"/>
    <property type="match status" value="1"/>
</dbReference>
<evidence type="ECO:0000259" key="8">
    <source>
        <dbReference type="PROSITE" id="PS50893"/>
    </source>
</evidence>
<evidence type="ECO:0000256" key="6">
    <source>
        <dbReference type="ARBA" id="ARBA00023136"/>
    </source>
</evidence>
<feature type="domain" description="ABC transmembrane type-1" evidence="9">
    <location>
        <begin position="19"/>
        <end position="302"/>
    </location>
</feature>
<dbReference type="InterPro" id="IPR036640">
    <property type="entry name" value="ABC1_TM_sf"/>
</dbReference>
<dbReference type="GO" id="GO:0005524">
    <property type="term" value="F:ATP binding"/>
    <property type="evidence" value="ECO:0007669"/>
    <property type="project" value="UniProtKB-KW"/>
</dbReference>
<evidence type="ECO:0000313" key="10">
    <source>
        <dbReference type="EMBL" id="NYZ21088.1"/>
    </source>
</evidence>
<dbReference type="Pfam" id="PF00664">
    <property type="entry name" value="ABC_membrane"/>
    <property type="match status" value="1"/>
</dbReference>
<evidence type="ECO:0000259" key="9">
    <source>
        <dbReference type="PROSITE" id="PS50929"/>
    </source>
</evidence>
<feature type="transmembrane region" description="Helical" evidence="7">
    <location>
        <begin position="135"/>
        <end position="153"/>
    </location>
</feature>
<evidence type="ECO:0000313" key="11">
    <source>
        <dbReference type="Proteomes" id="UP000584642"/>
    </source>
</evidence>
<keyword evidence="6 7" id="KW-0472">Membrane</keyword>
<feature type="transmembrane region" description="Helical" evidence="7">
    <location>
        <begin position="20"/>
        <end position="44"/>
    </location>
</feature>
<protein>
    <submittedName>
        <fullName evidence="10">ABC transporter ATP-binding protein</fullName>
    </submittedName>
</protein>
<keyword evidence="11" id="KW-1185">Reference proteome</keyword>
<dbReference type="SMART" id="SM00382">
    <property type="entry name" value="AAA"/>
    <property type="match status" value="1"/>
</dbReference>
<dbReference type="InterPro" id="IPR003593">
    <property type="entry name" value="AAA+_ATPase"/>
</dbReference>
<dbReference type="PROSITE" id="PS00211">
    <property type="entry name" value="ABC_TRANSPORTER_1"/>
    <property type="match status" value="1"/>
</dbReference>
<dbReference type="InterPro" id="IPR017871">
    <property type="entry name" value="ABC_transporter-like_CS"/>
</dbReference>
<evidence type="ECO:0000256" key="3">
    <source>
        <dbReference type="ARBA" id="ARBA00022741"/>
    </source>
</evidence>
<comment type="subcellular location">
    <subcellularLocation>
        <location evidence="1">Cell membrane</location>
        <topology evidence="1">Multi-pass membrane protein</topology>
    </subcellularLocation>
</comment>
<dbReference type="PROSITE" id="PS50893">
    <property type="entry name" value="ABC_TRANSPORTER_2"/>
    <property type="match status" value="1"/>
</dbReference>
<organism evidence="10 11">
    <name type="scientific">Azospirillum oleiclasticum</name>
    <dbReference type="NCBI Taxonomy" id="2735135"/>
    <lineage>
        <taxon>Bacteria</taxon>
        <taxon>Pseudomonadati</taxon>
        <taxon>Pseudomonadota</taxon>
        <taxon>Alphaproteobacteria</taxon>
        <taxon>Rhodospirillales</taxon>
        <taxon>Azospirillaceae</taxon>
        <taxon>Azospirillum</taxon>
    </lineage>
</organism>